<proteinExistence type="predicted"/>
<protein>
    <submittedName>
        <fullName evidence="1">Uncharacterized protein</fullName>
    </submittedName>
</protein>
<dbReference type="AlphaFoldDB" id="Q2PY47"/>
<evidence type="ECO:0000313" key="1">
    <source>
        <dbReference type="EMBL" id="ABC25380.1"/>
    </source>
</evidence>
<organism evidence="1">
    <name type="scientific">uncultured marine bacterium Ant29B7</name>
    <dbReference type="NCBI Taxonomy" id="360426"/>
    <lineage>
        <taxon>Bacteria</taxon>
        <taxon>environmental samples</taxon>
    </lineage>
</organism>
<sequence>MQDPFCLISLPKGHLHVEKGMTLIEMVKPGGVSESVRMFGITRELCAGLPAAGNLNPIMQFSRWLHMEGVEIAEFHGDLRMKGRK</sequence>
<name>Q2PY47_9BACT</name>
<reference evidence="1" key="1">
    <citation type="journal article" date="2006" name="Appl. Environ. Microbiol.">
        <title>Comparative genomics of DNA fragments from six Antarctic marine planktonic bacteria.</title>
        <authorList>
            <person name="Grzymski J.J."/>
            <person name="Carter B.J."/>
            <person name="DeLong E.F."/>
            <person name="Feldman R.A."/>
            <person name="Ghadiri A."/>
            <person name="Murray A.E."/>
        </authorList>
    </citation>
    <scope>NUCLEOTIDE SEQUENCE</scope>
</reference>
<dbReference type="EMBL" id="DQ295240">
    <property type="protein sequence ID" value="ABC25380.1"/>
    <property type="molecule type" value="Genomic_DNA"/>
</dbReference>
<accession>Q2PY47</accession>